<sequence>MSGPLQMAAEVDVKLPVMIVAMMAVTIQQNLHLAQIVAQIAVADVLRIAKMTAITLPNHPHALVVAIAVIVPVLRIAMIHVELDVTLRARDNAQVLV</sequence>
<dbReference type="RefSeq" id="WP_130061598.1">
    <property type="nucleotide sequence ID" value="NZ_CP083678.1"/>
</dbReference>
<keyword evidence="1" id="KW-0812">Transmembrane</keyword>
<accession>A0AAW5NRP1</accession>
<organism evidence="2 3">
    <name type="scientific">Bacteroides faecis</name>
    <dbReference type="NCBI Taxonomy" id="674529"/>
    <lineage>
        <taxon>Bacteria</taxon>
        <taxon>Pseudomonadati</taxon>
        <taxon>Bacteroidota</taxon>
        <taxon>Bacteroidia</taxon>
        <taxon>Bacteroidales</taxon>
        <taxon>Bacteroidaceae</taxon>
        <taxon>Bacteroides</taxon>
    </lineage>
</organism>
<dbReference type="EMBL" id="JANUTS010000001">
    <property type="protein sequence ID" value="MCS2790945.1"/>
    <property type="molecule type" value="Genomic_DNA"/>
</dbReference>
<evidence type="ECO:0000313" key="3">
    <source>
        <dbReference type="Proteomes" id="UP001204548"/>
    </source>
</evidence>
<gene>
    <name evidence="2" type="ORF">NXW97_02760</name>
</gene>
<reference evidence="2" key="1">
    <citation type="submission" date="2022-08" db="EMBL/GenBank/DDBJ databases">
        <title>Genome Sequencing of Bacteroides fragilis Group Isolates with Nanopore Technology.</title>
        <authorList>
            <person name="Tisza M.J."/>
            <person name="Smith D."/>
            <person name="Dekker J.P."/>
        </authorList>
    </citation>
    <scope>NUCLEOTIDE SEQUENCE</scope>
    <source>
        <strain evidence="2">BFG-351</strain>
    </source>
</reference>
<feature type="transmembrane region" description="Helical" evidence="1">
    <location>
        <begin position="61"/>
        <end position="81"/>
    </location>
</feature>
<name>A0AAW5NRP1_9BACE</name>
<keyword evidence="1" id="KW-1133">Transmembrane helix</keyword>
<keyword evidence="1" id="KW-0472">Membrane</keyword>
<protein>
    <submittedName>
        <fullName evidence="2">Uncharacterized protein</fullName>
    </submittedName>
</protein>
<evidence type="ECO:0000313" key="2">
    <source>
        <dbReference type="EMBL" id="MCS2790945.1"/>
    </source>
</evidence>
<proteinExistence type="predicted"/>
<dbReference type="Proteomes" id="UP001204548">
    <property type="component" value="Unassembled WGS sequence"/>
</dbReference>
<dbReference type="AlphaFoldDB" id="A0AAW5NRP1"/>
<comment type="caution">
    <text evidence="2">The sequence shown here is derived from an EMBL/GenBank/DDBJ whole genome shotgun (WGS) entry which is preliminary data.</text>
</comment>
<evidence type="ECO:0000256" key="1">
    <source>
        <dbReference type="SAM" id="Phobius"/>
    </source>
</evidence>